<dbReference type="PROSITE" id="PS50156">
    <property type="entry name" value="SSD"/>
    <property type="match status" value="1"/>
</dbReference>
<dbReference type="GO" id="GO:0005886">
    <property type="term" value="C:plasma membrane"/>
    <property type="evidence" value="ECO:0007669"/>
    <property type="project" value="TreeGrafter"/>
</dbReference>
<feature type="transmembrane region" description="Helical" evidence="7">
    <location>
        <begin position="171"/>
        <end position="191"/>
    </location>
</feature>
<dbReference type="SUPFAM" id="SSF82866">
    <property type="entry name" value="Multidrug efflux transporter AcrB transmembrane domain"/>
    <property type="match status" value="1"/>
</dbReference>
<comment type="similarity">
    <text evidence="2">Belongs to the patched family.</text>
</comment>
<keyword evidence="5 7" id="KW-0472">Membrane</keyword>
<feature type="transmembrane region" description="Helical" evidence="7">
    <location>
        <begin position="379"/>
        <end position="397"/>
    </location>
</feature>
<evidence type="ECO:0000256" key="6">
    <source>
        <dbReference type="ARBA" id="ARBA00023180"/>
    </source>
</evidence>
<dbReference type="PANTHER" id="PTHR10796">
    <property type="entry name" value="PATCHED-RELATED"/>
    <property type="match status" value="1"/>
</dbReference>
<evidence type="ECO:0000256" key="4">
    <source>
        <dbReference type="ARBA" id="ARBA00022989"/>
    </source>
</evidence>
<evidence type="ECO:0000313" key="9">
    <source>
        <dbReference type="Proteomes" id="UP000887565"/>
    </source>
</evidence>
<feature type="transmembrane region" description="Helical" evidence="7">
    <location>
        <begin position="404"/>
        <end position="426"/>
    </location>
</feature>
<evidence type="ECO:0000256" key="5">
    <source>
        <dbReference type="ARBA" id="ARBA00023136"/>
    </source>
</evidence>
<dbReference type="GO" id="GO:0018996">
    <property type="term" value="P:molting cycle, collagen and cuticulin-based cuticle"/>
    <property type="evidence" value="ECO:0007669"/>
    <property type="project" value="TreeGrafter"/>
</dbReference>
<dbReference type="InterPro" id="IPR000731">
    <property type="entry name" value="SSD"/>
</dbReference>
<feature type="transmembrane region" description="Helical" evidence="7">
    <location>
        <begin position="57"/>
        <end position="81"/>
    </location>
</feature>
<dbReference type="GO" id="GO:0006897">
    <property type="term" value="P:endocytosis"/>
    <property type="evidence" value="ECO:0007669"/>
    <property type="project" value="TreeGrafter"/>
</dbReference>
<dbReference type="Pfam" id="PF02460">
    <property type="entry name" value="Patched"/>
    <property type="match status" value="1"/>
</dbReference>
<feature type="transmembrane region" description="Helical" evidence="7">
    <location>
        <begin position="432"/>
        <end position="457"/>
    </location>
</feature>
<dbReference type="WBParaSite" id="nRc.2.0.1.t10701-RA">
    <property type="protein sequence ID" value="nRc.2.0.1.t10701-RA"/>
    <property type="gene ID" value="nRc.2.0.1.g10701"/>
</dbReference>
<evidence type="ECO:0000313" key="10">
    <source>
        <dbReference type="WBParaSite" id="nRc.2.0.1.t10701-RA"/>
    </source>
</evidence>
<keyword evidence="9" id="KW-1185">Reference proteome</keyword>
<keyword evidence="4 7" id="KW-1133">Transmembrane helix</keyword>
<dbReference type="Proteomes" id="UP000887565">
    <property type="component" value="Unplaced"/>
</dbReference>
<feature type="transmembrane region" description="Helical" evidence="7">
    <location>
        <begin position="21"/>
        <end position="45"/>
    </location>
</feature>
<evidence type="ECO:0000259" key="8">
    <source>
        <dbReference type="PROSITE" id="PS50156"/>
    </source>
</evidence>
<dbReference type="AlphaFoldDB" id="A0A915IBS3"/>
<dbReference type="OMA" id="QAMEEYY"/>
<keyword evidence="3 7" id="KW-0812">Transmembrane</keyword>
<organism evidence="9 10">
    <name type="scientific">Romanomermis culicivorax</name>
    <name type="common">Nematode worm</name>
    <dbReference type="NCBI Taxonomy" id="13658"/>
    <lineage>
        <taxon>Eukaryota</taxon>
        <taxon>Metazoa</taxon>
        <taxon>Ecdysozoa</taxon>
        <taxon>Nematoda</taxon>
        <taxon>Enoplea</taxon>
        <taxon>Dorylaimia</taxon>
        <taxon>Mermithida</taxon>
        <taxon>Mermithoidea</taxon>
        <taxon>Mermithidae</taxon>
        <taxon>Romanomermis</taxon>
    </lineage>
</organism>
<evidence type="ECO:0000256" key="7">
    <source>
        <dbReference type="SAM" id="Phobius"/>
    </source>
</evidence>
<proteinExistence type="inferred from homology"/>
<dbReference type="InterPro" id="IPR051697">
    <property type="entry name" value="Patched_domain-protein"/>
</dbReference>
<feature type="domain" description="SSD" evidence="8">
    <location>
        <begin position="1"/>
        <end position="73"/>
    </location>
</feature>
<dbReference type="InterPro" id="IPR003392">
    <property type="entry name" value="PTHD_SSD"/>
</dbReference>
<evidence type="ECO:0000256" key="1">
    <source>
        <dbReference type="ARBA" id="ARBA00004141"/>
    </source>
</evidence>
<dbReference type="Gene3D" id="1.20.1640.10">
    <property type="entry name" value="Multidrug efflux transporter AcrB transmembrane domain"/>
    <property type="match status" value="1"/>
</dbReference>
<accession>A0A915IBS3</accession>
<dbReference type="PANTHER" id="PTHR10796:SF92">
    <property type="entry name" value="PATCHED-RELATED, ISOFORM A"/>
    <property type="match status" value="1"/>
</dbReference>
<sequence length="485" mass="55165">MHSIRVRKDNKTYIDWTRSKVMVVTAGLLGAFMGIISGVGLLTYLQYPYCNAVDVMPFLVIVAISITFVYQLTFLLGVLALTLRAEEQNMHNVFLWRRTIDVNTIDTQRVNIIEQLCCLGSHTRVSKIKPHTAAIVTNLATTTQNHTEQKREETWINNTIRLYYAPFLMKFEVKLITCLLYIIYLAAALYGCSVTQLGLEPIKLLVEDSYTIKYYQAMEEYYWKIGSQAQIVFGNAGNMSDTSNRNRIVEIVNEFSTTPHGMGPDNVDFWLNNFNRMLYNDKGSITSTDFYGDLEFFLSIEEHAQYRNDIHWENDTQIRLITAFRAMISLKNISTSVDQMAAADELRYLTSKYPEYNISTFHVLWRYVDQYQAVLPNTIQEVCSGVTFMILVALLLIPSATCSLWVILAILSIDAGIVGFMTFWGINLDTISMMTIVMSIGFSVDFTAHIAHSYVVVQAEDNNDRMTKVLCSLVKPISEGALATM</sequence>
<evidence type="ECO:0000256" key="3">
    <source>
        <dbReference type="ARBA" id="ARBA00022692"/>
    </source>
</evidence>
<reference evidence="10" key="1">
    <citation type="submission" date="2022-11" db="UniProtKB">
        <authorList>
            <consortium name="WormBaseParasite"/>
        </authorList>
    </citation>
    <scope>IDENTIFICATION</scope>
</reference>
<dbReference type="GO" id="GO:0030659">
    <property type="term" value="C:cytoplasmic vesicle membrane"/>
    <property type="evidence" value="ECO:0007669"/>
    <property type="project" value="TreeGrafter"/>
</dbReference>
<comment type="subcellular location">
    <subcellularLocation>
        <location evidence="1">Membrane</location>
        <topology evidence="1">Multi-pass membrane protein</topology>
    </subcellularLocation>
</comment>
<evidence type="ECO:0000256" key="2">
    <source>
        <dbReference type="ARBA" id="ARBA00005585"/>
    </source>
</evidence>
<keyword evidence="6" id="KW-0325">Glycoprotein</keyword>
<protein>
    <submittedName>
        <fullName evidence="10">SSD domain-containing protein</fullName>
    </submittedName>
</protein>
<name>A0A915IBS3_ROMCU</name>